<gene>
    <name evidence="5" type="ORF">SAMN05443094_103120</name>
</gene>
<feature type="domain" description="Acyltransferase 3" evidence="4">
    <location>
        <begin position="7"/>
        <end position="305"/>
    </location>
</feature>
<reference evidence="5 6" key="1">
    <citation type="submission" date="2017-01" db="EMBL/GenBank/DDBJ databases">
        <authorList>
            <person name="Mah S.A."/>
            <person name="Swanson W.J."/>
            <person name="Moy G.W."/>
            <person name="Vacquier V.D."/>
        </authorList>
    </citation>
    <scope>NUCLEOTIDE SEQUENCE [LARGE SCALE GENOMIC DNA]</scope>
    <source>
        <strain evidence="5 6">NIO-1016</strain>
    </source>
</reference>
<feature type="transmembrane region" description="Helical" evidence="3">
    <location>
        <begin position="133"/>
        <end position="149"/>
    </location>
</feature>
<accession>A0A1N6TZB2</accession>
<dbReference type="RefSeq" id="WP_231581435.1">
    <property type="nucleotide sequence ID" value="NZ_LAHK01000043.1"/>
</dbReference>
<dbReference type="STRING" id="1017273.SAMN05443094_103120"/>
<feature type="transmembrane region" description="Helical" evidence="3">
    <location>
        <begin position="234"/>
        <end position="252"/>
    </location>
</feature>
<evidence type="ECO:0000256" key="3">
    <source>
        <dbReference type="SAM" id="Phobius"/>
    </source>
</evidence>
<protein>
    <submittedName>
        <fullName evidence="5">Fucose 4-O-acetylase</fullName>
    </submittedName>
</protein>
<evidence type="ECO:0000256" key="1">
    <source>
        <dbReference type="ARBA" id="ARBA00004370"/>
    </source>
</evidence>
<dbReference type="InterPro" id="IPR052734">
    <property type="entry name" value="Nod_factor_acetyltransferase"/>
</dbReference>
<evidence type="ECO:0000313" key="5">
    <source>
        <dbReference type="EMBL" id="SIQ58702.1"/>
    </source>
</evidence>
<proteinExistence type="inferred from homology"/>
<dbReference type="PANTHER" id="PTHR37312">
    <property type="entry name" value="MEMBRANE-BOUND ACYLTRANSFERASE YKRP-RELATED"/>
    <property type="match status" value="1"/>
</dbReference>
<feature type="transmembrane region" description="Helical" evidence="3">
    <location>
        <begin position="12"/>
        <end position="31"/>
    </location>
</feature>
<organism evidence="5 6">
    <name type="scientific">Domibacillus enclensis</name>
    <dbReference type="NCBI Taxonomy" id="1017273"/>
    <lineage>
        <taxon>Bacteria</taxon>
        <taxon>Bacillati</taxon>
        <taxon>Bacillota</taxon>
        <taxon>Bacilli</taxon>
        <taxon>Bacillales</taxon>
        <taxon>Bacillaceae</taxon>
        <taxon>Domibacillus</taxon>
    </lineage>
</organism>
<feature type="transmembrane region" description="Helical" evidence="3">
    <location>
        <begin position="185"/>
        <end position="203"/>
    </location>
</feature>
<evidence type="ECO:0000256" key="2">
    <source>
        <dbReference type="ARBA" id="ARBA00007400"/>
    </source>
</evidence>
<dbReference type="EMBL" id="FTLX01000003">
    <property type="protein sequence ID" value="SIQ58702.1"/>
    <property type="molecule type" value="Genomic_DNA"/>
</dbReference>
<feature type="transmembrane region" description="Helical" evidence="3">
    <location>
        <begin position="37"/>
        <end position="63"/>
    </location>
</feature>
<dbReference type="PANTHER" id="PTHR37312:SF1">
    <property type="entry name" value="MEMBRANE-BOUND ACYLTRANSFERASE YKRP-RELATED"/>
    <property type="match status" value="1"/>
</dbReference>
<dbReference type="Pfam" id="PF01757">
    <property type="entry name" value="Acyl_transf_3"/>
    <property type="match status" value="1"/>
</dbReference>
<feature type="transmembrane region" description="Helical" evidence="3">
    <location>
        <begin position="292"/>
        <end position="314"/>
    </location>
</feature>
<comment type="subcellular location">
    <subcellularLocation>
        <location evidence="1">Membrane</location>
    </subcellularLocation>
</comment>
<dbReference type="GO" id="GO:0016747">
    <property type="term" value="F:acyltransferase activity, transferring groups other than amino-acyl groups"/>
    <property type="evidence" value="ECO:0007669"/>
    <property type="project" value="InterPro"/>
</dbReference>
<dbReference type="AlphaFoldDB" id="A0A1N6TZB2"/>
<evidence type="ECO:0000313" key="6">
    <source>
        <dbReference type="Proteomes" id="UP000186385"/>
    </source>
</evidence>
<feature type="transmembrane region" description="Helical" evidence="3">
    <location>
        <begin position="108"/>
        <end position="126"/>
    </location>
</feature>
<feature type="transmembrane region" description="Helical" evidence="3">
    <location>
        <begin position="75"/>
        <end position="93"/>
    </location>
</feature>
<keyword evidence="3" id="KW-0472">Membrane</keyword>
<name>A0A1N6TZB2_9BACI</name>
<dbReference type="Proteomes" id="UP000186385">
    <property type="component" value="Unassembled WGS sequence"/>
</dbReference>
<evidence type="ECO:0000259" key="4">
    <source>
        <dbReference type="Pfam" id="PF01757"/>
    </source>
</evidence>
<comment type="similarity">
    <text evidence="2">Belongs to the acyltransferase 3 family.</text>
</comment>
<keyword evidence="3" id="KW-1133">Transmembrane helix</keyword>
<sequence>MMKKRDEYFDNVRFFLIFLVVFGHLMRPYVYDNPTIYALYMTIYSFHMPAFIFISGFFAKGIMRPGYIKKTAGKLLIPLVIFQVIYAVFYYWIEHEDAPSVSLLIPEWSLWFLISLFFWHVLLLGAVKWLKPLPAMLLALAAGFLIGLVTESLTVLSIGRTFVFFPFFLAGYYVKKEWFQPLFKLSVRLPLLVAAVILFVYFYDHTHLQIEWLFGSKSYAALEAGAAEGLTYRLLVYALNVIMIAFCLSFVPRKPFFFTSWGRNTLYVYLLHGFFVQSSRRVDTLELPPSLFVLFITAVVLTLILASPLTAALFRPFLEQKRPGFLTKKEKKS</sequence>
<dbReference type="InterPro" id="IPR002656">
    <property type="entry name" value="Acyl_transf_3_dom"/>
</dbReference>
<keyword evidence="3" id="KW-0812">Transmembrane</keyword>